<proteinExistence type="predicted"/>
<name>A0ABR4FV68_9EURO</name>
<evidence type="ECO:0000259" key="7">
    <source>
        <dbReference type="Pfam" id="PF12340"/>
    </source>
</evidence>
<evidence type="ECO:0000313" key="10">
    <source>
        <dbReference type="EMBL" id="KAL2787155.1"/>
    </source>
</evidence>
<feature type="domain" description="DUF3645" evidence="8">
    <location>
        <begin position="2249"/>
        <end position="2281"/>
    </location>
</feature>
<dbReference type="Pfam" id="PF12340">
    <property type="entry name" value="DUF3638"/>
    <property type="match status" value="1"/>
</dbReference>
<evidence type="ECO:0000256" key="4">
    <source>
        <dbReference type="ARBA" id="ARBA00022786"/>
    </source>
</evidence>
<feature type="domain" description="DUF6606" evidence="9">
    <location>
        <begin position="10"/>
        <end position="244"/>
    </location>
</feature>
<keyword evidence="4" id="KW-0833">Ubl conjugation pathway</keyword>
<dbReference type="Pfam" id="PF20255">
    <property type="entry name" value="DUF6606"/>
    <property type="match status" value="1"/>
</dbReference>
<dbReference type="PANTHER" id="PTHR13367">
    <property type="entry name" value="UBIQUITIN THIOESTERASE"/>
    <property type="match status" value="1"/>
</dbReference>
<organism evidence="10 11">
    <name type="scientific">Aspergillus keveii</name>
    <dbReference type="NCBI Taxonomy" id="714993"/>
    <lineage>
        <taxon>Eukaryota</taxon>
        <taxon>Fungi</taxon>
        <taxon>Dikarya</taxon>
        <taxon>Ascomycota</taxon>
        <taxon>Pezizomycotina</taxon>
        <taxon>Eurotiomycetes</taxon>
        <taxon>Eurotiomycetidae</taxon>
        <taxon>Eurotiales</taxon>
        <taxon>Aspergillaceae</taxon>
        <taxon>Aspergillus</taxon>
        <taxon>Aspergillus subgen. Nidulantes</taxon>
    </lineage>
</organism>
<evidence type="ECO:0000256" key="2">
    <source>
        <dbReference type="ARBA" id="ARBA00012759"/>
    </source>
</evidence>
<gene>
    <name evidence="10" type="ORF">BJX66DRAFT_346323</name>
</gene>
<evidence type="ECO:0000259" key="8">
    <source>
        <dbReference type="Pfam" id="PF12359"/>
    </source>
</evidence>
<evidence type="ECO:0000256" key="1">
    <source>
        <dbReference type="ARBA" id="ARBA00000707"/>
    </source>
</evidence>
<reference evidence="10 11" key="1">
    <citation type="submission" date="2024-07" db="EMBL/GenBank/DDBJ databases">
        <title>Section-level genome sequencing and comparative genomics of Aspergillus sections Usti and Cavernicolus.</title>
        <authorList>
            <consortium name="Lawrence Berkeley National Laboratory"/>
            <person name="Nybo J.L."/>
            <person name="Vesth T.C."/>
            <person name="Theobald S."/>
            <person name="Frisvad J.C."/>
            <person name="Larsen T.O."/>
            <person name="Kjaerboelling I."/>
            <person name="Rothschild-Mancinelli K."/>
            <person name="Lyhne E.K."/>
            <person name="Kogle M.E."/>
            <person name="Barry K."/>
            <person name="Clum A."/>
            <person name="Na H."/>
            <person name="Ledsgaard L."/>
            <person name="Lin J."/>
            <person name="Lipzen A."/>
            <person name="Kuo A."/>
            <person name="Riley R."/>
            <person name="Mondo S."/>
            <person name="Labutti K."/>
            <person name="Haridas S."/>
            <person name="Pangalinan J."/>
            <person name="Salamov A.A."/>
            <person name="Simmons B.A."/>
            <person name="Magnuson J.K."/>
            <person name="Chen J."/>
            <person name="Drula E."/>
            <person name="Henrissat B."/>
            <person name="Wiebenga A."/>
            <person name="Lubbers R.J."/>
            <person name="Gomes A.C."/>
            <person name="Makela M.R."/>
            <person name="Stajich J."/>
            <person name="Grigoriev I.V."/>
            <person name="Mortensen U.H."/>
            <person name="De Vries R.P."/>
            <person name="Baker S.E."/>
            <person name="Andersen M.R."/>
        </authorList>
    </citation>
    <scope>NUCLEOTIDE SEQUENCE [LARGE SCALE GENOMIC DNA]</scope>
    <source>
        <strain evidence="10 11">CBS 209.92</strain>
    </source>
</reference>
<dbReference type="InterPro" id="IPR022099">
    <property type="entry name" value="DUF3638"/>
</dbReference>
<comment type="caution">
    <text evidence="10">The sequence shown here is derived from an EMBL/GenBank/DDBJ whole genome shotgun (WGS) entry which is preliminary data.</text>
</comment>
<keyword evidence="6" id="KW-0788">Thiol protease</keyword>
<comment type="catalytic activity">
    <reaction evidence="1">
        <text>Thiol-dependent hydrolysis of ester, thioester, amide, peptide and isopeptide bonds formed by the C-terminal Gly of ubiquitin (a 76-residue protein attached to proteins as an intracellular targeting signal).</text>
        <dbReference type="EC" id="3.4.19.12"/>
    </reaction>
</comment>
<evidence type="ECO:0000256" key="3">
    <source>
        <dbReference type="ARBA" id="ARBA00022670"/>
    </source>
</evidence>
<evidence type="ECO:0000256" key="6">
    <source>
        <dbReference type="ARBA" id="ARBA00022807"/>
    </source>
</evidence>
<dbReference type="EMBL" id="JBFTWV010000102">
    <property type="protein sequence ID" value="KAL2787155.1"/>
    <property type="molecule type" value="Genomic_DNA"/>
</dbReference>
<dbReference type="InterPro" id="IPR051346">
    <property type="entry name" value="OTU_Deubiquitinase"/>
</dbReference>
<evidence type="ECO:0000256" key="5">
    <source>
        <dbReference type="ARBA" id="ARBA00022801"/>
    </source>
</evidence>
<dbReference type="Proteomes" id="UP001610563">
    <property type="component" value="Unassembled WGS sequence"/>
</dbReference>
<dbReference type="InterPro" id="IPR022105">
    <property type="entry name" value="DUF3645"/>
</dbReference>
<dbReference type="PANTHER" id="PTHR13367:SF34">
    <property type="match status" value="1"/>
</dbReference>
<keyword evidence="3" id="KW-0645">Protease</keyword>
<protein>
    <recommendedName>
        <fullName evidence="2">ubiquitinyl hydrolase 1</fullName>
        <ecNumber evidence="2">3.4.19.12</ecNumber>
    </recommendedName>
</protein>
<accession>A0ABR4FV68</accession>
<dbReference type="EC" id="3.4.19.12" evidence="2"/>
<feature type="domain" description="DUF3638" evidence="7">
    <location>
        <begin position="1900"/>
        <end position="2123"/>
    </location>
</feature>
<evidence type="ECO:0000259" key="9">
    <source>
        <dbReference type="Pfam" id="PF20255"/>
    </source>
</evidence>
<evidence type="ECO:0000313" key="11">
    <source>
        <dbReference type="Proteomes" id="UP001610563"/>
    </source>
</evidence>
<dbReference type="Pfam" id="PF12359">
    <property type="entry name" value="DUF3645"/>
    <property type="match status" value="1"/>
</dbReference>
<dbReference type="InterPro" id="IPR046541">
    <property type="entry name" value="DUF6606"/>
</dbReference>
<keyword evidence="5" id="KW-0378">Hydrolase</keyword>
<sequence length="2917" mass="332679">MFLSLKTGLLPQEDDYDAAYESVLLVTVGDALDQFKALVSKQHRDIVDAVTKMVTLLRRTRGPNGEVNEDSLRQALETLGTSGNVLPIHIRCQNAAVLMTRKHDSIHIETFELSPQNEAVISTLGRLRRHFPGPCFSLAQRTFDEPDLRNTIAQTLAKMSHQSAPGTRQKVWKAGHEHDEDRDTIDPKMVTGLFTAFLRPLCVVVESLRIHKNTREEVLWLDSRLPWRRSGLWLLIREIYKHFMIYYMSMILNDCSRDMSDEHRYIMMAKIGRRLRKLELTHRPGWLPYVQQSLCTASDAIKESWRGVITRNSPQHDLPGLANLDFMKDIDCILPDLDRWLDGIVQRKHLPEPASFQPLSKLANFQSNELPPRFDSCDSDYKVYNHFAFEDWVGNHLNAWLDAHLKDENACQKLASQITRYHAVACSLCFNGPEGWSIMLLTILELWIACDKAAIHHHAMLEDYDVCVPMGEFESLVLPFRSQLERLARAEDYMKQRHSGISSCFSIRFFDQSTEHQAILATIVKRATRDRERYRNLLANAEKRACSYSDVVFNRQYNMTESRHSPDCAKCRLQRQAQSLTIEIHEWPLPTDRLKAKATVFELKLPRPFAYWRDITMFFLTNVLRWEYSKKNPPRAEFRLNTYHSLSPYFVSAKSSQRVCLLSQVKPHQRTHRRRRPIIHVAEKDVCLENGMQLEYFDESEKCFVEAFKAPGRALTAFSCTYKVPNQSSFLQQFLLRPSCGQNGPSPNSVIAMQDACRSNMSLEEYKSLCTMPLGLNIQWANLLRQLATPSVAFKQVETCIFVLQIIRQAGPSIPGSELRADHMILDDHAFAVALLTEIRKATGRIKENWESSYELCALVLITQRVASLSTSATIQDLCLEHLTCLRAIAFKWVMLVREQVSNTDDDTRRDDLAVQTAPLALICVGTFDLEGPILRRVLGNERDISIFLQCSMMIHDRKGLLQLETASDSSLSITWYWRQALLPIVRCPGKGSGSLLPTLYYRWQSLAYHCHLFLTDRMVCQKKADLDDAIQASWTAYRKGPSWSISPGGSYWLVTRTLSDSPDQAGMEVHVNLLTGELLVNGRPLGGLPLEYKQHTDYKTLFGHCMVELMPSACPGMDFCGQKKHMDHMVHLGKQRIIGQDDHIWELIPSRLLEGLFPDAFQYIEFRSLNNTWQTSNTNWRLQRKASQIPSWRLLKDKVALINVSSQTAESLSRILEPLERASGLHCKLDTLLSLLEIEIPRLRLSFTLESGNFSIRSRQFPGMLIDSNHKLVLVQETSESQMILIPEGSVTCSRAGCHVAVQIKWQKTSAVHAFRVDPQLNRLVDNGNLQSKLVLCYLHALTSFCLPDPLTKKTGTEQSLFILRAASTRSFSQLQRQNIDVLGKIKGLTPRRDHYPHNERVMQSIEWRNDIGCLAQHDAFRGEVQQLYAQNERMVRQSDHSDDLLRRAQIHSSTFRGSGFGAEDHTPYSDECARIEQIPLDRPTTTREALLEIIWEFLLQQERIKGLSSPIEKSRIGYDATWLLEPSSFIAEHWCGIHHLLRFETCPPTRYQIPLEIIQVLAALHWTPATTMFRPPPSQSFQIDRGYGMDEPIDCTPESSLPPHKGESNAAFTSRIRLLREANKEKALQHFIAGLRTQWPARCPSTPNDKDSPKFQLRKYLTYVTAHMVTLGVCHLLFPPLRLPPCPLPKSVPSPRRSSGFVCIDDALHESLGSPPVISTEPPHLPHHLLHNIPIDLGETSRLQKLVEILSIQAKTDYQRWYAGHIQGSTRLNVNRNVLETVLSDYFSHCEKHATQIYGAILSRMTFSKAAVGLPSESELVHRDILRTLSEIGMGPRVSSELILHQLTRTRWKLLSQGWKTCFIAYGRSITALQRAKRLLNLTNHPDDLVHELQNPGHTNWDPFDFPETLLLEIENDILIRDVQERIADQMRNIHVGQNAVMQLNMGEGKSSVIVPIVAAALADGSCLVRVLVAKPQSQQMFQMLVSKLGGLLGRRVYHLPVSRSMLMKKSRAREIERICLECTKDGGVLLVQPEHILSLKLMCIESFDKRKTSRGQCPLKVLEYFRTSSRDVVDESDENFSVKFELIYTMGSQRSLEFSPQRWVIIQQVLDLVRKYAPTVKERHPKSVEVDEQVPGSFPRIRLLDQDAVLELFQAIASHICQNGIDSLPIARQPEATRQAVLSYILQADVSKQEVAIVEDDSATGFWTASTEDHLLLLRGLLAGGVLEFFLRQKRWRVNYGPAHDRKPPTRLSVPYRAKENPAPRSEFSHPDAVMLLTCLSYYYSGLADDDLMSAFQHLVKSDQADVEYEKWVADAPMLPDAYWQLRGINLQDRQYCREHIFPEVRFSKAVIDYFLANLVFPKEMKEFSDKLSASGWDIGEIKHHPTAGFSGTNDSRDTLPLSVKQLDLPEQSHTNALVLEYLLRPENSVAYTLIKHVIGLKPVTRVILDVRAQVLELSNFEVAETWLKMTPNNLHTQAVVFVNDSDELCVVDRTGLQMEACLVFLDEAHTRGIDLHWPQDYRAALVQACMRLRKLGKGQSVVFCISQEIQTKILSLIGESAEHKIDIIDVLRWSVSETWADVEHSIPLWAVQGQRFERQRSIWDKVPDGWAQELLERESKSLEQRYRPGYDDILKKRQEFAYLDSSLTRLHEEQERQLAPEIAREEQVQRPRRATPGKHYLHQDLRAFAFIPAFCALGNTSAAKYMDVSEFPVALTITTDFAETVGMSEKLPGLDSYQRPVHWILTSFTNKSGRRIVEQMVIISPFEANQLHADLLKSQAVMMHVYAARQNRSFSSLDGLNLYTIPSVSCPIDVPTPLRVQLNLFAGQLYISSMEEYREVCDFLGVASSIAPEGMTVAADGFILAGDERSSTTFTRSPLKAIDKTHLGRVVDGKFLFASDFQRREDTQMTTDN</sequence>
<keyword evidence="11" id="KW-1185">Reference proteome</keyword>